<dbReference type="OrthoDB" id="21470at2759"/>
<feature type="compositionally biased region" description="Basic and acidic residues" evidence="1">
    <location>
        <begin position="107"/>
        <end position="118"/>
    </location>
</feature>
<protein>
    <submittedName>
        <fullName evidence="3">7037_t:CDS:1</fullName>
    </submittedName>
</protein>
<proteinExistence type="predicted"/>
<feature type="region of interest" description="Disordered" evidence="1">
    <location>
        <begin position="424"/>
        <end position="453"/>
    </location>
</feature>
<feature type="compositionally biased region" description="Polar residues" evidence="1">
    <location>
        <begin position="331"/>
        <end position="346"/>
    </location>
</feature>
<feature type="compositionally biased region" description="Basic residues" evidence="1">
    <location>
        <begin position="444"/>
        <end position="453"/>
    </location>
</feature>
<feature type="region of interest" description="Disordered" evidence="1">
    <location>
        <begin position="527"/>
        <end position="550"/>
    </location>
</feature>
<dbReference type="InterPro" id="IPR001374">
    <property type="entry name" value="R3H_dom"/>
</dbReference>
<feature type="compositionally biased region" description="Basic residues" evidence="1">
    <location>
        <begin position="356"/>
        <end position="369"/>
    </location>
</feature>
<dbReference type="EMBL" id="CAJVPL010000756">
    <property type="protein sequence ID" value="CAG8527045.1"/>
    <property type="molecule type" value="Genomic_DNA"/>
</dbReference>
<dbReference type="GO" id="GO:0003676">
    <property type="term" value="F:nucleic acid binding"/>
    <property type="evidence" value="ECO:0007669"/>
    <property type="project" value="InterPro"/>
</dbReference>
<dbReference type="InterPro" id="IPR000467">
    <property type="entry name" value="G_patch_dom"/>
</dbReference>
<feature type="compositionally biased region" description="Basic residues" evidence="1">
    <location>
        <begin position="24"/>
        <end position="35"/>
    </location>
</feature>
<feature type="region of interest" description="Disordered" evidence="1">
    <location>
        <begin position="326"/>
        <end position="369"/>
    </location>
</feature>
<keyword evidence="4" id="KW-1185">Reference proteome</keyword>
<dbReference type="SUPFAM" id="SSF82708">
    <property type="entry name" value="R3H domain"/>
    <property type="match status" value="1"/>
</dbReference>
<dbReference type="AlphaFoldDB" id="A0A9N9ADM1"/>
<dbReference type="Pfam" id="PF01585">
    <property type="entry name" value="G-patch"/>
    <property type="match status" value="1"/>
</dbReference>
<dbReference type="SMART" id="SM00443">
    <property type="entry name" value="G_patch"/>
    <property type="match status" value="1"/>
</dbReference>
<dbReference type="PROSITE" id="PS50174">
    <property type="entry name" value="G_PATCH"/>
    <property type="match status" value="1"/>
</dbReference>
<gene>
    <name evidence="3" type="ORF">AGERDE_LOCUS5526</name>
</gene>
<feature type="compositionally biased region" description="Basic residues" evidence="1">
    <location>
        <begin position="61"/>
        <end position="73"/>
    </location>
</feature>
<dbReference type="InterPro" id="IPR036867">
    <property type="entry name" value="R3H_dom_sf"/>
</dbReference>
<feature type="domain" description="G-patch" evidence="2">
    <location>
        <begin position="666"/>
        <end position="710"/>
    </location>
</feature>
<reference evidence="3" key="1">
    <citation type="submission" date="2021-06" db="EMBL/GenBank/DDBJ databases">
        <authorList>
            <person name="Kallberg Y."/>
            <person name="Tangrot J."/>
            <person name="Rosling A."/>
        </authorList>
    </citation>
    <scope>NUCLEOTIDE SEQUENCE</scope>
    <source>
        <strain evidence="3">MT106</strain>
    </source>
</reference>
<dbReference type="InterPro" id="IPR051189">
    <property type="entry name" value="Splicing_assoc_domain"/>
</dbReference>
<name>A0A9N9ADM1_9GLOM</name>
<evidence type="ECO:0000259" key="2">
    <source>
        <dbReference type="PROSITE" id="PS50174"/>
    </source>
</evidence>
<evidence type="ECO:0000313" key="3">
    <source>
        <dbReference type="EMBL" id="CAG8527045.1"/>
    </source>
</evidence>
<dbReference type="Gene3D" id="3.30.1370.50">
    <property type="entry name" value="R3H-like domain"/>
    <property type="match status" value="1"/>
</dbReference>
<dbReference type="PANTHER" id="PTHR14195">
    <property type="entry name" value="G PATCH DOMAIN CONTAINING PROTEIN 2"/>
    <property type="match status" value="1"/>
</dbReference>
<evidence type="ECO:0000256" key="1">
    <source>
        <dbReference type="SAM" id="MobiDB-lite"/>
    </source>
</evidence>
<accession>A0A9N9ADM1</accession>
<dbReference type="Proteomes" id="UP000789831">
    <property type="component" value="Unassembled WGS sequence"/>
</dbReference>
<feature type="compositionally biased region" description="Basic and acidic residues" evidence="1">
    <location>
        <begin position="432"/>
        <end position="443"/>
    </location>
</feature>
<feature type="region of interest" description="Disordered" evidence="1">
    <location>
        <begin position="61"/>
        <end position="118"/>
    </location>
</feature>
<evidence type="ECO:0000313" key="4">
    <source>
        <dbReference type="Proteomes" id="UP000789831"/>
    </source>
</evidence>
<dbReference type="Pfam" id="PF01424">
    <property type="entry name" value="R3H"/>
    <property type="match status" value="1"/>
</dbReference>
<feature type="region of interest" description="Disordered" evidence="1">
    <location>
        <begin position="1"/>
        <end position="46"/>
    </location>
</feature>
<sequence length="710" mass="79883">MPKKTFGQDSSKEEDGHNNNRNKNSLHKSGNRKGGGHGGIRFIKQGYDPLTGQLHEVVIYRKKQRSRKSRKKFGSAAAAQHRKLAHLYDPNGIEEPDSSSVVVDNNDGNREQEDKASESECEILIDKSFVWNEKDLYAPPNILTTLGQQQTNQSSHHHDEGHSNTLLEILIGTKLDNTGATPVSAAAVLNNNSGGASIYQNAEQNLKPIKMESELFSSYRNYHKHHQINYNKDDASSVVESSLQSIETISNSNIGNWTVDKIGDLSLLETQKVTKVTSSFTPVKTEIDSTTSYTNEEISGSGVGGIDDSYIYENEETGEIIVYKPKPQKYPRTNENQSSLSLNLPNTEEIKENKKNSRRARAKQRKSRKKRFYIEHVTDSEDGEENEVLNDYIENTATADLEYLKNISSSHELEEKIRSININGDEEEEDSDTIKTEEKDNISKKGKKSRKSFRHDDEFIPDKHEIGYDSWDDYYVDDIKILLDDDEIEGPLYKKRGNKKRGNQKQRGVISGGFMADSYDMIPVSGSLKSRLNRKKNSEGGRKKGKGQRQEPYVELLGIHKTILNFIKDDTIKSFHFQPYASAARRWIHLISKQYNLKSESTGADTRIPPDQSSIDKLVNRGRMQLANVCTNLSKEEKEKLKNKIRPTAMLKHGTVVGASAAPLTSDNIGHRMLSKMGWKEGTTLGQNGGISQPLETIIRLKRTGLGLPV</sequence>
<comment type="caution">
    <text evidence="3">The sequence shown here is derived from an EMBL/GenBank/DDBJ whole genome shotgun (WGS) entry which is preliminary data.</text>
</comment>
<organism evidence="3 4">
    <name type="scientific">Ambispora gerdemannii</name>
    <dbReference type="NCBI Taxonomy" id="144530"/>
    <lineage>
        <taxon>Eukaryota</taxon>
        <taxon>Fungi</taxon>
        <taxon>Fungi incertae sedis</taxon>
        <taxon>Mucoromycota</taxon>
        <taxon>Glomeromycotina</taxon>
        <taxon>Glomeromycetes</taxon>
        <taxon>Archaeosporales</taxon>
        <taxon>Ambisporaceae</taxon>
        <taxon>Ambispora</taxon>
    </lineage>
</organism>